<evidence type="ECO:0000313" key="2">
    <source>
        <dbReference type="EMBL" id="CAH0403899.1"/>
    </source>
</evidence>
<feature type="region of interest" description="Disordered" evidence="1">
    <location>
        <begin position="67"/>
        <end position="167"/>
    </location>
</feature>
<keyword evidence="3" id="KW-1185">Reference proteome</keyword>
<gene>
    <name evidence="2" type="ORF">CHILSU_LOCUS7191</name>
</gene>
<evidence type="ECO:0000256" key="1">
    <source>
        <dbReference type="SAM" id="MobiDB-lite"/>
    </source>
</evidence>
<sequence length="167" mass="19497">MMRSTQRRKNIKNACKHKVNKKKRYRSRSALGCVQNISILDLENINEVLRVYKTQRAEGKGAWKVVPKDSCEVYKNRRKRQAESSHHNEDNDESGRSTDSDNENKTGAKKPKRNGVNVKKEPLRKTKRRRKLNKHRRSQQRSDSTSISTTTMYSSCFSSSEMDYDDD</sequence>
<reference evidence="2" key="1">
    <citation type="submission" date="2021-12" db="EMBL/GenBank/DDBJ databases">
        <authorList>
            <person name="King R."/>
        </authorList>
    </citation>
    <scope>NUCLEOTIDE SEQUENCE</scope>
</reference>
<feature type="compositionally biased region" description="Low complexity" evidence="1">
    <location>
        <begin position="141"/>
        <end position="155"/>
    </location>
</feature>
<dbReference type="Proteomes" id="UP001153292">
    <property type="component" value="Chromosome 26"/>
</dbReference>
<feature type="compositionally biased region" description="Basic and acidic residues" evidence="1">
    <location>
        <begin position="67"/>
        <end position="106"/>
    </location>
</feature>
<feature type="compositionally biased region" description="Basic residues" evidence="1">
    <location>
        <begin position="125"/>
        <end position="139"/>
    </location>
</feature>
<dbReference type="EMBL" id="OU963919">
    <property type="protein sequence ID" value="CAH0403899.1"/>
    <property type="molecule type" value="Genomic_DNA"/>
</dbReference>
<name>A0ABN8B6F3_CHISP</name>
<protein>
    <submittedName>
        <fullName evidence="2">Uncharacterized protein</fullName>
    </submittedName>
</protein>
<organism evidence="2 3">
    <name type="scientific">Chilo suppressalis</name>
    <name type="common">Asiatic rice borer moth</name>
    <dbReference type="NCBI Taxonomy" id="168631"/>
    <lineage>
        <taxon>Eukaryota</taxon>
        <taxon>Metazoa</taxon>
        <taxon>Ecdysozoa</taxon>
        <taxon>Arthropoda</taxon>
        <taxon>Hexapoda</taxon>
        <taxon>Insecta</taxon>
        <taxon>Pterygota</taxon>
        <taxon>Neoptera</taxon>
        <taxon>Endopterygota</taxon>
        <taxon>Lepidoptera</taxon>
        <taxon>Glossata</taxon>
        <taxon>Ditrysia</taxon>
        <taxon>Pyraloidea</taxon>
        <taxon>Crambidae</taxon>
        <taxon>Crambinae</taxon>
        <taxon>Chilo</taxon>
    </lineage>
</organism>
<accession>A0ABN8B6F3</accession>
<proteinExistence type="predicted"/>
<evidence type="ECO:0000313" key="3">
    <source>
        <dbReference type="Proteomes" id="UP001153292"/>
    </source>
</evidence>